<dbReference type="InterPro" id="IPR050109">
    <property type="entry name" value="HTH-type_TetR-like_transc_reg"/>
</dbReference>
<accession>A0A919IVJ6</accession>
<keyword evidence="1" id="KW-0805">Transcription regulation</keyword>
<feature type="DNA-binding region" description="H-T-H motif" evidence="4">
    <location>
        <begin position="31"/>
        <end position="50"/>
    </location>
</feature>
<reference evidence="6" key="1">
    <citation type="submission" date="2021-01" db="EMBL/GenBank/DDBJ databases">
        <title>Whole genome shotgun sequence of Actinoplanes cyaneus NBRC 14990.</title>
        <authorList>
            <person name="Komaki H."/>
            <person name="Tamura T."/>
        </authorList>
    </citation>
    <scope>NUCLEOTIDE SEQUENCE</scope>
    <source>
        <strain evidence="6">NBRC 14990</strain>
    </source>
</reference>
<keyword evidence="2 4" id="KW-0238">DNA-binding</keyword>
<dbReference type="RefSeq" id="WP_203749674.1">
    <property type="nucleotide sequence ID" value="NZ_BAAAUC010000006.1"/>
</dbReference>
<dbReference type="PANTHER" id="PTHR30055:SF151">
    <property type="entry name" value="TRANSCRIPTIONAL REGULATORY PROTEIN"/>
    <property type="match status" value="1"/>
</dbReference>
<keyword evidence="7" id="KW-1185">Reference proteome</keyword>
<dbReference type="EMBL" id="BOMH01000053">
    <property type="protein sequence ID" value="GID68845.1"/>
    <property type="molecule type" value="Genomic_DNA"/>
</dbReference>
<protein>
    <submittedName>
        <fullName evidence="6">TetR family transcriptional regulator</fullName>
    </submittedName>
</protein>
<sequence length="208" mass="21819">MPRGRPPAYTRDQVLAAAVTVADAEGLEAVTMRRIATEIGAGAMSLYTYVPDRDRLIDLMVDRVAGEPAPPPITGDWRADLLALGVMQRDLMLAHPWLPFVLAGRRLTGPNLLGFLEHGLHALAPAALPGVTKMTLIGLLTGFVASYVTSELAGVPGAEAAAEIGAAVAGGDFPFLREALTEGAAPVPDFATLADWMITGLVERAVRG</sequence>
<keyword evidence="3" id="KW-0804">Transcription</keyword>
<dbReference type="Pfam" id="PF02909">
    <property type="entry name" value="TetR_C_1"/>
    <property type="match status" value="1"/>
</dbReference>
<evidence type="ECO:0000313" key="7">
    <source>
        <dbReference type="Proteomes" id="UP000619479"/>
    </source>
</evidence>
<dbReference type="SUPFAM" id="SSF48498">
    <property type="entry name" value="Tetracyclin repressor-like, C-terminal domain"/>
    <property type="match status" value="1"/>
</dbReference>
<feature type="domain" description="HTH tetR-type" evidence="5">
    <location>
        <begin position="8"/>
        <end position="68"/>
    </location>
</feature>
<dbReference type="InterPro" id="IPR036271">
    <property type="entry name" value="Tet_transcr_reg_TetR-rel_C_sf"/>
</dbReference>
<dbReference type="PROSITE" id="PS50977">
    <property type="entry name" value="HTH_TETR_2"/>
    <property type="match status" value="1"/>
</dbReference>
<dbReference type="Pfam" id="PF00440">
    <property type="entry name" value="TetR_N"/>
    <property type="match status" value="1"/>
</dbReference>
<evidence type="ECO:0000256" key="4">
    <source>
        <dbReference type="PROSITE-ProRule" id="PRU00335"/>
    </source>
</evidence>
<evidence type="ECO:0000256" key="2">
    <source>
        <dbReference type="ARBA" id="ARBA00023125"/>
    </source>
</evidence>
<comment type="caution">
    <text evidence="6">The sequence shown here is derived from an EMBL/GenBank/DDBJ whole genome shotgun (WGS) entry which is preliminary data.</text>
</comment>
<proteinExistence type="predicted"/>
<gene>
    <name evidence="6" type="ORF">Acy02nite_67260</name>
</gene>
<evidence type="ECO:0000256" key="1">
    <source>
        <dbReference type="ARBA" id="ARBA00023015"/>
    </source>
</evidence>
<dbReference type="InterPro" id="IPR004111">
    <property type="entry name" value="Repressor_TetR_C"/>
</dbReference>
<dbReference type="SUPFAM" id="SSF46689">
    <property type="entry name" value="Homeodomain-like"/>
    <property type="match status" value="1"/>
</dbReference>
<dbReference type="InterPro" id="IPR001647">
    <property type="entry name" value="HTH_TetR"/>
</dbReference>
<name>A0A919IVJ6_9ACTN</name>
<dbReference type="GO" id="GO:0003700">
    <property type="term" value="F:DNA-binding transcription factor activity"/>
    <property type="evidence" value="ECO:0007669"/>
    <property type="project" value="TreeGrafter"/>
</dbReference>
<evidence type="ECO:0000256" key="3">
    <source>
        <dbReference type="ARBA" id="ARBA00023163"/>
    </source>
</evidence>
<dbReference type="AlphaFoldDB" id="A0A919IVJ6"/>
<evidence type="ECO:0000259" key="5">
    <source>
        <dbReference type="PROSITE" id="PS50977"/>
    </source>
</evidence>
<organism evidence="6 7">
    <name type="scientific">Actinoplanes cyaneus</name>
    <dbReference type="NCBI Taxonomy" id="52696"/>
    <lineage>
        <taxon>Bacteria</taxon>
        <taxon>Bacillati</taxon>
        <taxon>Actinomycetota</taxon>
        <taxon>Actinomycetes</taxon>
        <taxon>Micromonosporales</taxon>
        <taxon>Micromonosporaceae</taxon>
        <taxon>Actinoplanes</taxon>
    </lineage>
</organism>
<evidence type="ECO:0000313" key="6">
    <source>
        <dbReference type="EMBL" id="GID68845.1"/>
    </source>
</evidence>
<dbReference type="GO" id="GO:0000976">
    <property type="term" value="F:transcription cis-regulatory region binding"/>
    <property type="evidence" value="ECO:0007669"/>
    <property type="project" value="TreeGrafter"/>
</dbReference>
<dbReference type="InterPro" id="IPR009057">
    <property type="entry name" value="Homeodomain-like_sf"/>
</dbReference>
<dbReference type="Gene3D" id="1.10.357.10">
    <property type="entry name" value="Tetracycline Repressor, domain 2"/>
    <property type="match status" value="1"/>
</dbReference>
<dbReference type="Gene3D" id="1.10.10.60">
    <property type="entry name" value="Homeodomain-like"/>
    <property type="match status" value="1"/>
</dbReference>
<dbReference type="PANTHER" id="PTHR30055">
    <property type="entry name" value="HTH-TYPE TRANSCRIPTIONAL REGULATOR RUTR"/>
    <property type="match status" value="1"/>
</dbReference>
<dbReference type="Proteomes" id="UP000619479">
    <property type="component" value="Unassembled WGS sequence"/>
</dbReference>
<dbReference type="GO" id="GO:0045892">
    <property type="term" value="P:negative regulation of DNA-templated transcription"/>
    <property type="evidence" value="ECO:0007669"/>
    <property type="project" value="InterPro"/>
</dbReference>